<dbReference type="InterPro" id="IPR001017">
    <property type="entry name" value="DH_E1"/>
</dbReference>
<name>A0A401G1C4_9BACT</name>
<protein>
    <recommendedName>
        <fullName evidence="4">Pyruvate dehydrogenase E1 component subunit alpha</fullName>
        <ecNumber evidence="4">1.2.4.1</ecNumber>
    </recommendedName>
</protein>
<comment type="cofactor">
    <cofactor evidence="1 4">
        <name>thiamine diphosphate</name>
        <dbReference type="ChEBI" id="CHEBI:58937"/>
    </cofactor>
</comment>
<reference evidence="7" key="1">
    <citation type="submission" date="2017-11" db="EMBL/GenBank/DDBJ databases">
        <authorList>
            <person name="Watanabe M."/>
            <person name="Kojima H."/>
        </authorList>
    </citation>
    <scope>NUCLEOTIDE SEQUENCE [LARGE SCALE GENOMIC DNA]</scope>
    <source>
        <strain evidence="7">Tokyo 01</strain>
    </source>
</reference>
<dbReference type="GO" id="GO:0004739">
    <property type="term" value="F:pyruvate dehydrogenase (acetyl-transferring) activity"/>
    <property type="evidence" value="ECO:0007669"/>
    <property type="project" value="UniProtKB-UniRule"/>
</dbReference>
<comment type="function">
    <text evidence="4">The pyruvate dehydrogenase complex catalyzes the overall conversion of pyruvate to acetyl-CoA and CO(2). It contains multiple copies of three enzymatic components: pyruvate dehydrogenase (E1), dihydrolipoamide acetyltransferase (E2) and lipoamide dehydrogenase (E3).</text>
</comment>
<sequence length="365" mass="40885">MPRHPIKLPGQIDWLAILDENGVLDESLEPEIPDDLLRRLYRAMVLAREFDARLLSLQRQGRIGTFPPITGQEAASLGAVALLRPTDWMVPAFRETPAEIWRGRSLESIIIGNNGFNEGGKIEEGRNDLPVSIPVGTHPLHAVGLAWAMKYRKKDDVALTFFGDGATSEGDVHEAFNFAAVYDAPVIFLCQNNQWAISIPRSQQTRSETIAQKALAYGMAGIQVDGNDILAVYAATREAVERARAGKGPTLIECVTYRVMMHTTADDPSRYRSDEEVEKWQRRDPLKRFQIYLKHKNLLTDPEIESVRAEVLAEIQTAVDRAEAQMKEMGDPPDMFNHAYETLPPHLAEQRDAMISDQSAVNNDQ</sequence>
<evidence type="ECO:0000313" key="6">
    <source>
        <dbReference type="EMBL" id="GBC63006.1"/>
    </source>
</evidence>
<dbReference type="EMBL" id="BEXT01000001">
    <property type="protein sequence ID" value="GBC63006.1"/>
    <property type="molecule type" value="Genomic_DNA"/>
</dbReference>
<dbReference type="GO" id="GO:0009083">
    <property type="term" value="P:branched-chain amino acid catabolic process"/>
    <property type="evidence" value="ECO:0007669"/>
    <property type="project" value="TreeGrafter"/>
</dbReference>
<dbReference type="PANTHER" id="PTHR43380:SF1">
    <property type="entry name" value="2-OXOISOVALERATE DEHYDROGENASE SUBUNIT ALPHA, MITOCHONDRIAL"/>
    <property type="match status" value="1"/>
</dbReference>
<dbReference type="CDD" id="cd02000">
    <property type="entry name" value="TPP_E1_PDC_ADC_BCADC"/>
    <property type="match status" value="1"/>
</dbReference>
<accession>A0A401G1C4</accession>
<dbReference type="SUPFAM" id="SSF52518">
    <property type="entry name" value="Thiamin diphosphate-binding fold (THDP-binding)"/>
    <property type="match status" value="1"/>
</dbReference>
<reference evidence="7" key="2">
    <citation type="submission" date="2019-01" db="EMBL/GenBank/DDBJ databases">
        <title>Genome sequence of Desulfonema ishimotonii strain Tokyo 01.</title>
        <authorList>
            <person name="Fukui M."/>
        </authorList>
    </citation>
    <scope>NUCLEOTIDE SEQUENCE [LARGE SCALE GENOMIC DNA]</scope>
    <source>
        <strain evidence="7">Tokyo 01</strain>
    </source>
</reference>
<dbReference type="RefSeq" id="WP_124330126.1">
    <property type="nucleotide sequence ID" value="NZ_BEXT01000001.1"/>
</dbReference>
<dbReference type="Pfam" id="PF00676">
    <property type="entry name" value="E1_dh"/>
    <property type="match status" value="1"/>
</dbReference>
<dbReference type="OrthoDB" id="9766715at2"/>
<evidence type="ECO:0000259" key="5">
    <source>
        <dbReference type="Pfam" id="PF00676"/>
    </source>
</evidence>
<dbReference type="EC" id="1.2.4.1" evidence="4"/>
<comment type="subunit">
    <text evidence="4">Heterodimer of an alpha and a beta chain.</text>
</comment>
<dbReference type="InterPro" id="IPR029061">
    <property type="entry name" value="THDP-binding"/>
</dbReference>
<feature type="domain" description="Dehydrogenase E1 component" evidence="5">
    <location>
        <begin position="41"/>
        <end position="326"/>
    </location>
</feature>
<keyword evidence="2 4" id="KW-0560">Oxidoreductase</keyword>
<dbReference type="NCBIfam" id="TIGR03181">
    <property type="entry name" value="PDH_E1_alph_x"/>
    <property type="match status" value="1"/>
</dbReference>
<evidence type="ECO:0000256" key="4">
    <source>
        <dbReference type="RuleBase" id="RU366007"/>
    </source>
</evidence>
<comment type="caution">
    <text evidence="6">The sequence shown here is derived from an EMBL/GenBank/DDBJ whole genome shotgun (WGS) entry which is preliminary data.</text>
</comment>
<dbReference type="PANTHER" id="PTHR43380">
    <property type="entry name" value="2-OXOISOVALERATE DEHYDROGENASE SUBUNIT ALPHA, MITOCHONDRIAL"/>
    <property type="match status" value="1"/>
</dbReference>
<dbReference type="Gene3D" id="3.40.50.970">
    <property type="match status" value="1"/>
</dbReference>
<dbReference type="AlphaFoldDB" id="A0A401G1C4"/>
<keyword evidence="3 4" id="KW-0786">Thiamine pyrophosphate</keyword>
<keyword evidence="4 6" id="KW-0670">Pyruvate</keyword>
<comment type="catalytic activity">
    <reaction evidence="4">
        <text>N(6)-[(R)-lipoyl]-L-lysyl-[protein] + pyruvate + H(+) = N(6)-[(R)-S(8)-acetyldihydrolipoyl]-L-lysyl-[protein] + CO2</text>
        <dbReference type="Rhea" id="RHEA:19189"/>
        <dbReference type="Rhea" id="RHEA-COMP:10474"/>
        <dbReference type="Rhea" id="RHEA-COMP:10478"/>
        <dbReference type="ChEBI" id="CHEBI:15361"/>
        <dbReference type="ChEBI" id="CHEBI:15378"/>
        <dbReference type="ChEBI" id="CHEBI:16526"/>
        <dbReference type="ChEBI" id="CHEBI:83099"/>
        <dbReference type="ChEBI" id="CHEBI:83111"/>
        <dbReference type="EC" id="1.2.4.1"/>
    </reaction>
</comment>
<evidence type="ECO:0000256" key="1">
    <source>
        <dbReference type="ARBA" id="ARBA00001964"/>
    </source>
</evidence>
<evidence type="ECO:0000313" key="7">
    <source>
        <dbReference type="Proteomes" id="UP000288096"/>
    </source>
</evidence>
<dbReference type="Proteomes" id="UP000288096">
    <property type="component" value="Unassembled WGS sequence"/>
</dbReference>
<dbReference type="InterPro" id="IPR050771">
    <property type="entry name" value="Alpha-ketoacid_DH_E1_comp"/>
</dbReference>
<dbReference type="InterPro" id="IPR017596">
    <property type="entry name" value="PdhA/BkdA"/>
</dbReference>
<proteinExistence type="predicted"/>
<evidence type="ECO:0000256" key="2">
    <source>
        <dbReference type="ARBA" id="ARBA00023002"/>
    </source>
</evidence>
<gene>
    <name evidence="6" type="ORF">DENIS_3995</name>
</gene>
<organism evidence="6 7">
    <name type="scientific">Desulfonema ishimotonii</name>
    <dbReference type="NCBI Taxonomy" id="45657"/>
    <lineage>
        <taxon>Bacteria</taxon>
        <taxon>Pseudomonadati</taxon>
        <taxon>Thermodesulfobacteriota</taxon>
        <taxon>Desulfobacteria</taxon>
        <taxon>Desulfobacterales</taxon>
        <taxon>Desulfococcaceae</taxon>
        <taxon>Desulfonema</taxon>
    </lineage>
</organism>
<evidence type="ECO:0000256" key="3">
    <source>
        <dbReference type="ARBA" id="ARBA00023052"/>
    </source>
</evidence>
<keyword evidence="7" id="KW-1185">Reference proteome</keyword>